<comment type="caution">
    <text evidence="2">The sequence shown here is derived from an EMBL/GenBank/DDBJ whole genome shotgun (WGS) entry which is preliminary data.</text>
</comment>
<sequence length="580" mass="66770">MWIVIPIDDPREPIFKRFNTIYKTFRDCFGSIKSPISAIIVYGRVDVTDGKDRNNLNHPRVFAVINPEDRLTRWTEIDGRIQEELRKAFNEEILLPIPYYCREVQAEFASSKSRSDREFNNLRKELATRTRESGETYHESATRVSRLENDTNDRYLDPRTGHRVPHEVEHASTSNVSSLDNVASRVPKKPGNRQRGSLQVHETFTFQFLFPPCAEVGLPLKYQVRLRDHREHNHDPAHDMGTTTAVKDSRGELPVGTLGCYIRLKKPDGKLLQGTFGLKCHHVVSKFTSDASLPRESRLEITHPSQRDYENTIWTYEQRKGNLGLEIHDMDKDLERFASPSDVPPAVRNRQTTKTRIEREEARDIQSLTEWGALAAKRIGRVYATCGRRIITSKASFENSLMDRPWLADRALIEMREGKVSLNVVCFVIHPHFLAKCLTKISCHWSRRCPKGFDILRAHVAVFFTGSVRRDQIILHNGRNGMRFGKFEPTRLDMLLTIRDYATDQDTLIETEEVCIKGLENGIPSAYFSDSGAAIVNTEGEFIGMLHRGESRNYKDRMVYMTPREVLFDDTELKTGYRVV</sequence>
<feature type="compositionally biased region" description="Basic and acidic residues" evidence="1">
    <location>
        <begin position="151"/>
        <end position="170"/>
    </location>
</feature>
<organism evidence="2 3">
    <name type="scientific">Lepraria neglecta</name>
    <dbReference type="NCBI Taxonomy" id="209136"/>
    <lineage>
        <taxon>Eukaryota</taxon>
        <taxon>Fungi</taxon>
        <taxon>Dikarya</taxon>
        <taxon>Ascomycota</taxon>
        <taxon>Pezizomycotina</taxon>
        <taxon>Lecanoromycetes</taxon>
        <taxon>OSLEUM clade</taxon>
        <taxon>Lecanoromycetidae</taxon>
        <taxon>Lecanorales</taxon>
        <taxon>Lecanorineae</taxon>
        <taxon>Stereocaulaceae</taxon>
        <taxon>Lepraria</taxon>
    </lineage>
</organism>
<keyword evidence="3" id="KW-1185">Reference proteome</keyword>
<name>A0AAD9Z399_9LECA</name>
<dbReference type="AlphaFoldDB" id="A0AAD9Z399"/>
<feature type="compositionally biased region" description="Polar residues" evidence="1">
    <location>
        <begin position="171"/>
        <end position="181"/>
    </location>
</feature>
<dbReference type="Proteomes" id="UP001276659">
    <property type="component" value="Unassembled WGS sequence"/>
</dbReference>
<evidence type="ECO:0000313" key="3">
    <source>
        <dbReference type="Proteomes" id="UP001276659"/>
    </source>
</evidence>
<evidence type="ECO:0000313" key="2">
    <source>
        <dbReference type="EMBL" id="KAK3169532.1"/>
    </source>
</evidence>
<dbReference type="EMBL" id="JASNWA010000009">
    <property type="protein sequence ID" value="KAK3169532.1"/>
    <property type="molecule type" value="Genomic_DNA"/>
</dbReference>
<evidence type="ECO:0000256" key="1">
    <source>
        <dbReference type="SAM" id="MobiDB-lite"/>
    </source>
</evidence>
<accession>A0AAD9Z399</accession>
<feature type="region of interest" description="Disordered" evidence="1">
    <location>
        <begin position="151"/>
        <end position="196"/>
    </location>
</feature>
<protein>
    <submittedName>
        <fullName evidence="2">Uncharacterized protein</fullName>
    </submittedName>
</protein>
<proteinExistence type="predicted"/>
<reference evidence="2" key="1">
    <citation type="submission" date="2022-11" db="EMBL/GenBank/DDBJ databases">
        <title>Chromosomal genome sequence assembly and mating type (MAT) locus characterization of the leprose asexual lichenized fungus Lepraria neglecta (Nyl.) Erichsen.</title>
        <authorList>
            <person name="Allen J.L."/>
            <person name="Pfeffer B."/>
        </authorList>
    </citation>
    <scope>NUCLEOTIDE SEQUENCE</scope>
    <source>
        <strain evidence="2">Allen 5258</strain>
    </source>
</reference>
<gene>
    <name evidence="2" type="ORF">OEA41_008916</name>
</gene>